<evidence type="ECO:0000313" key="1">
    <source>
        <dbReference type="EMBL" id="CAF2119530.1"/>
    </source>
</evidence>
<accession>A0A816V8E6</accession>
<feature type="non-terminal residue" evidence="1">
    <location>
        <position position="91"/>
    </location>
</feature>
<gene>
    <name evidence="1" type="ORF">DARMORV10_A03P06260.1</name>
</gene>
<sequence>MKDNIFAMSLLLPKNKARNWTSFWAVPTFTYGSYQVQSCLALTLSEASRVHLPVSSTSSSTPLPQAPINHLCSLNVFFIVNTNLSINLSIY</sequence>
<organism evidence="1">
    <name type="scientific">Brassica napus</name>
    <name type="common">Rape</name>
    <dbReference type="NCBI Taxonomy" id="3708"/>
    <lineage>
        <taxon>Eukaryota</taxon>
        <taxon>Viridiplantae</taxon>
        <taxon>Streptophyta</taxon>
        <taxon>Embryophyta</taxon>
        <taxon>Tracheophyta</taxon>
        <taxon>Spermatophyta</taxon>
        <taxon>Magnoliopsida</taxon>
        <taxon>eudicotyledons</taxon>
        <taxon>Gunneridae</taxon>
        <taxon>Pentapetalae</taxon>
        <taxon>rosids</taxon>
        <taxon>malvids</taxon>
        <taxon>Brassicales</taxon>
        <taxon>Brassicaceae</taxon>
        <taxon>Brassiceae</taxon>
        <taxon>Brassica</taxon>
    </lineage>
</organism>
<dbReference type="AlphaFoldDB" id="A0A816V8E6"/>
<reference evidence="1" key="1">
    <citation type="submission" date="2021-01" db="EMBL/GenBank/DDBJ databases">
        <authorList>
            <consortium name="Genoscope - CEA"/>
            <person name="William W."/>
        </authorList>
    </citation>
    <scope>NUCLEOTIDE SEQUENCE</scope>
</reference>
<dbReference type="EMBL" id="HG994357">
    <property type="protein sequence ID" value="CAF2119530.1"/>
    <property type="molecule type" value="Genomic_DNA"/>
</dbReference>
<proteinExistence type="predicted"/>
<name>A0A816V8E6_BRANA</name>
<protein>
    <submittedName>
        <fullName evidence="1">(rape) hypothetical protein</fullName>
    </submittedName>
</protein>
<dbReference type="Proteomes" id="UP001295469">
    <property type="component" value="Chromosome A03"/>
</dbReference>